<comment type="caution">
    <text evidence="3">The sequence shown here is derived from an EMBL/GenBank/DDBJ whole genome shotgun (WGS) entry which is preliminary data.</text>
</comment>
<gene>
    <name evidence="3" type="ORF">B4U79_10384</name>
</gene>
<dbReference type="EMBL" id="NCKU01002606">
    <property type="protein sequence ID" value="RWS09221.1"/>
    <property type="molecule type" value="Genomic_DNA"/>
</dbReference>
<accession>A0A3S3PBN2</accession>
<keyword evidence="4" id="KW-1185">Reference proteome</keyword>
<dbReference type="Proteomes" id="UP000285301">
    <property type="component" value="Unassembled WGS sequence"/>
</dbReference>
<dbReference type="Pfam" id="PF06625">
    <property type="entry name" value="DUF1151"/>
    <property type="match status" value="1"/>
</dbReference>
<reference evidence="3 4" key="1">
    <citation type="journal article" date="2018" name="Gigascience">
        <title>Genomes of trombidid mites reveal novel predicted allergens and laterally-transferred genes associated with secondary metabolism.</title>
        <authorList>
            <person name="Dong X."/>
            <person name="Chaisiri K."/>
            <person name="Xia D."/>
            <person name="Armstrong S.D."/>
            <person name="Fang Y."/>
            <person name="Donnelly M.J."/>
            <person name="Kadowaki T."/>
            <person name="McGarry J.W."/>
            <person name="Darby A.C."/>
            <person name="Makepeace B.L."/>
        </authorList>
    </citation>
    <scope>NUCLEOTIDE SEQUENCE [LARGE SCALE GENOMIC DNA]</scope>
    <source>
        <strain evidence="3">UoL-WK</strain>
    </source>
</reference>
<dbReference type="InterPro" id="IPR009533">
    <property type="entry name" value="FAM107"/>
</dbReference>
<dbReference type="STRING" id="1965070.A0A3S3PBN2"/>
<sequence>MIPRESNNNKSTLVVDEKTRSTKVDNEENDNGHALKEPKKIVNPCINSPQHRDLHKELLFNQKIGKNVLEKCELTKVMEKRLDEQKKKDLLKQKMNRRNSFERKLEMQALKLEKEEASKDEQPKDVPEFLKIHAKVYASSKLANDGMNKSAIICANSLKS</sequence>
<evidence type="ECO:0000313" key="4">
    <source>
        <dbReference type="Proteomes" id="UP000285301"/>
    </source>
</evidence>
<feature type="compositionally biased region" description="Polar residues" evidence="2">
    <location>
        <begin position="1"/>
        <end position="12"/>
    </location>
</feature>
<dbReference type="AlphaFoldDB" id="A0A3S3PBN2"/>
<evidence type="ECO:0000256" key="1">
    <source>
        <dbReference type="ARBA" id="ARBA00023054"/>
    </source>
</evidence>
<feature type="region of interest" description="Disordered" evidence="2">
    <location>
        <begin position="1"/>
        <end position="37"/>
    </location>
</feature>
<evidence type="ECO:0000313" key="3">
    <source>
        <dbReference type="EMBL" id="RWS09221.1"/>
    </source>
</evidence>
<evidence type="ECO:0000256" key="2">
    <source>
        <dbReference type="SAM" id="MobiDB-lite"/>
    </source>
</evidence>
<dbReference type="OrthoDB" id="5963205at2759"/>
<dbReference type="PANTHER" id="PTHR16768">
    <property type="entry name" value="DOWN REGULATED IN RENAL CARCINOMA 1/TU3A"/>
    <property type="match status" value="1"/>
</dbReference>
<feature type="compositionally biased region" description="Basic and acidic residues" evidence="2">
    <location>
        <begin position="15"/>
        <end position="37"/>
    </location>
</feature>
<keyword evidence="1" id="KW-0175">Coiled coil</keyword>
<organism evidence="3 4">
    <name type="scientific">Dinothrombium tinctorium</name>
    <dbReference type="NCBI Taxonomy" id="1965070"/>
    <lineage>
        <taxon>Eukaryota</taxon>
        <taxon>Metazoa</taxon>
        <taxon>Ecdysozoa</taxon>
        <taxon>Arthropoda</taxon>
        <taxon>Chelicerata</taxon>
        <taxon>Arachnida</taxon>
        <taxon>Acari</taxon>
        <taxon>Acariformes</taxon>
        <taxon>Trombidiformes</taxon>
        <taxon>Prostigmata</taxon>
        <taxon>Anystina</taxon>
        <taxon>Parasitengona</taxon>
        <taxon>Trombidioidea</taxon>
        <taxon>Trombidiidae</taxon>
        <taxon>Dinothrombium</taxon>
    </lineage>
</organism>
<dbReference type="PANTHER" id="PTHR16768:SF5">
    <property type="entry name" value="FI14214P"/>
    <property type="match status" value="1"/>
</dbReference>
<proteinExistence type="predicted"/>
<name>A0A3S3PBN2_9ACAR</name>
<protein>
    <submittedName>
        <fullName evidence="3">Protein FAM107B-like protein</fullName>
    </submittedName>
</protein>